<keyword evidence="1" id="KW-0175">Coiled coil</keyword>
<evidence type="ECO:0000256" key="1">
    <source>
        <dbReference type="SAM" id="Coils"/>
    </source>
</evidence>
<evidence type="ECO:0000313" key="3">
    <source>
        <dbReference type="Proteomes" id="UP001358586"/>
    </source>
</evidence>
<gene>
    <name evidence="2" type="ORF">PVK06_008127</name>
</gene>
<keyword evidence="3" id="KW-1185">Reference proteome</keyword>
<organism evidence="2 3">
    <name type="scientific">Gossypium arboreum</name>
    <name type="common">Tree cotton</name>
    <name type="synonym">Gossypium nanking</name>
    <dbReference type="NCBI Taxonomy" id="29729"/>
    <lineage>
        <taxon>Eukaryota</taxon>
        <taxon>Viridiplantae</taxon>
        <taxon>Streptophyta</taxon>
        <taxon>Embryophyta</taxon>
        <taxon>Tracheophyta</taxon>
        <taxon>Spermatophyta</taxon>
        <taxon>Magnoliopsida</taxon>
        <taxon>eudicotyledons</taxon>
        <taxon>Gunneridae</taxon>
        <taxon>Pentapetalae</taxon>
        <taxon>rosids</taxon>
        <taxon>malvids</taxon>
        <taxon>Malvales</taxon>
        <taxon>Malvaceae</taxon>
        <taxon>Malvoideae</taxon>
        <taxon>Gossypium</taxon>
    </lineage>
</organism>
<feature type="coiled-coil region" evidence="1">
    <location>
        <begin position="1"/>
        <end position="42"/>
    </location>
</feature>
<sequence length="52" mass="6211">MKANLSKIEELKGKIEELETALQHYELRFELLEASNEQWQGQLHRSQDQVRD</sequence>
<accession>A0ABR0QJ58</accession>
<dbReference type="EMBL" id="JARKNE010000003">
    <property type="protein sequence ID" value="KAK5839349.1"/>
    <property type="molecule type" value="Genomic_DNA"/>
</dbReference>
<evidence type="ECO:0000313" key="2">
    <source>
        <dbReference type="EMBL" id="KAK5839349.1"/>
    </source>
</evidence>
<protein>
    <submittedName>
        <fullName evidence="2">Uncharacterized protein</fullName>
    </submittedName>
</protein>
<comment type="caution">
    <text evidence="2">The sequence shown here is derived from an EMBL/GenBank/DDBJ whole genome shotgun (WGS) entry which is preliminary data.</text>
</comment>
<proteinExistence type="predicted"/>
<dbReference type="Proteomes" id="UP001358586">
    <property type="component" value="Chromosome 3"/>
</dbReference>
<name>A0ABR0QJ58_GOSAR</name>
<reference evidence="2 3" key="1">
    <citation type="submission" date="2023-03" db="EMBL/GenBank/DDBJ databases">
        <title>WGS of Gossypium arboreum.</title>
        <authorList>
            <person name="Yu D."/>
        </authorList>
    </citation>
    <scope>NUCLEOTIDE SEQUENCE [LARGE SCALE GENOMIC DNA]</scope>
    <source>
        <tissue evidence="2">Leaf</tissue>
    </source>
</reference>